<dbReference type="Gene3D" id="3.30.429.10">
    <property type="entry name" value="Macrophage Migration Inhibitory Factor"/>
    <property type="match status" value="1"/>
</dbReference>
<dbReference type="PIRSF" id="PIRSF037799">
    <property type="entry name" value="Tautomer_YdcE_prd"/>
    <property type="match status" value="1"/>
</dbReference>
<sequence>MPHVIVKIVGQSEESKQRISEKLTQTLTDTLSIDEQFVSISIEDIVKENWVEDVYKPDILEKSDSLYKKPGYDPL</sequence>
<name>A0ABX3TXN2_9GAMM</name>
<keyword evidence="1" id="KW-0413">Isomerase</keyword>
<evidence type="ECO:0000313" key="4">
    <source>
        <dbReference type="Proteomes" id="UP000192722"/>
    </source>
</evidence>
<dbReference type="SUPFAM" id="SSF55331">
    <property type="entry name" value="Tautomerase/MIF"/>
    <property type="match status" value="1"/>
</dbReference>
<accession>A0ABX3TXN2</accession>
<reference evidence="3 4" key="1">
    <citation type="journal article" date="2017" name="Int. J. Syst. Evol. Microbiol.">
        <title>Rouxiella badensis sp. nov. and Rouxiella silvae sp. nov. isolated from peat bog soil in Germany and emendation of the genus description.</title>
        <authorList>
            <person name="Le Fleche-Mateos A."/>
            <person name="Kugler J.H."/>
            <person name="Hansen S.H."/>
            <person name="Syldatk C."/>
            <person name="Hausmann R."/>
            <person name="Lomprez F."/>
            <person name="Vandenbogaert M."/>
            <person name="Manuguerra J.C."/>
            <person name="Grimont P.A."/>
        </authorList>
    </citation>
    <scope>NUCLEOTIDE SEQUENCE [LARGE SCALE GENOMIC DNA]</scope>
    <source>
        <strain evidence="3 4">213</strain>
    </source>
</reference>
<organism evidence="3 4">
    <name type="scientific">Rouxiella silvae</name>
    <dbReference type="NCBI Taxonomy" id="1646373"/>
    <lineage>
        <taxon>Bacteria</taxon>
        <taxon>Pseudomonadati</taxon>
        <taxon>Pseudomonadota</taxon>
        <taxon>Gammaproteobacteria</taxon>
        <taxon>Enterobacterales</taxon>
        <taxon>Yersiniaceae</taxon>
        <taxon>Rouxiella</taxon>
    </lineage>
</organism>
<comment type="caution">
    <text evidence="3">The sequence shown here is derived from an EMBL/GenBank/DDBJ whole genome shotgun (WGS) entry which is preliminary data.</text>
</comment>
<keyword evidence="4" id="KW-1185">Reference proteome</keyword>
<dbReference type="RefSeq" id="WP_084983792.1">
    <property type="nucleotide sequence ID" value="NZ_CBCSCF010000023.1"/>
</dbReference>
<dbReference type="EMBL" id="MRWD01000045">
    <property type="protein sequence ID" value="ORJ19968.1"/>
    <property type="molecule type" value="Genomic_DNA"/>
</dbReference>
<protein>
    <submittedName>
        <fullName evidence="3">4-oxalocrotonate tautomerase</fullName>
    </submittedName>
</protein>
<evidence type="ECO:0000259" key="2">
    <source>
        <dbReference type="Pfam" id="PF01361"/>
    </source>
</evidence>
<gene>
    <name evidence="3" type="ORF">BS639_17520</name>
</gene>
<dbReference type="Proteomes" id="UP000192722">
    <property type="component" value="Unassembled WGS sequence"/>
</dbReference>
<evidence type="ECO:0000256" key="1">
    <source>
        <dbReference type="ARBA" id="ARBA00023235"/>
    </source>
</evidence>
<dbReference type="InterPro" id="IPR014347">
    <property type="entry name" value="Tautomerase/MIF_sf"/>
</dbReference>
<dbReference type="Pfam" id="PF01361">
    <property type="entry name" value="Tautomerase"/>
    <property type="match status" value="1"/>
</dbReference>
<dbReference type="InterPro" id="IPR004370">
    <property type="entry name" value="4-OT-like_dom"/>
</dbReference>
<feature type="domain" description="4-oxalocrotonate tautomerase-like" evidence="2">
    <location>
        <begin position="2"/>
        <end position="51"/>
    </location>
</feature>
<proteinExistence type="predicted"/>
<dbReference type="InterPro" id="IPR017284">
    <property type="entry name" value="Tautomerase_PptA"/>
</dbReference>
<evidence type="ECO:0000313" key="3">
    <source>
        <dbReference type="EMBL" id="ORJ19968.1"/>
    </source>
</evidence>